<keyword evidence="3" id="KW-1185">Reference proteome</keyword>
<dbReference type="RefSeq" id="WP_127082473.1">
    <property type="nucleotide sequence ID" value="NZ_RSCL01000009.1"/>
</dbReference>
<evidence type="ECO:0000313" key="3">
    <source>
        <dbReference type="Proteomes" id="UP000271624"/>
    </source>
</evidence>
<gene>
    <name evidence="2" type="ORF">DSM106972_040570</name>
</gene>
<comment type="caution">
    <text evidence="2">The sequence shown here is derived from an EMBL/GenBank/DDBJ whole genome shotgun (WGS) entry which is preliminary data.</text>
</comment>
<dbReference type="EMBL" id="RSCL01000009">
    <property type="protein sequence ID" value="RUT05236.1"/>
    <property type="molecule type" value="Genomic_DNA"/>
</dbReference>
<protein>
    <recommendedName>
        <fullName evidence="1">ATP-grasp domain-containing protein</fullName>
    </recommendedName>
</protein>
<name>A0A433VGN5_9CYAN</name>
<dbReference type="AlphaFoldDB" id="A0A433VGN5"/>
<dbReference type="Proteomes" id="UP000271624">
    <property type="component" value="Unassembled WGS sequence"/>
</dbReference>
<organism evidence="2 3">
    <name type="scientific">Dulcicalothrix desertica PCC 7102</name>
    <dbReference type="NCBI Taxonomy" id="232991"/>
    <lineage>
        <taxon>Bacteria</taxon>
        <taxon>Bacillati</taxon>
        <taxon>Cyanobacteriota</taxon>
        <taxon>Cyanophyceae</taxon>
        <taxon>Nostocales</taxon>
        <taxon>Calotrichaceae</taxon>
        <taxon>Dulcicalothrix</taxon>
    </lineage>
</organism>
<evidence type="ECO:0000259" key="1">
    <source>
        <dbReference type="Pfam" id="PF18299"/>
    </source>
</evidence>
<sequence>MIKANWLIEQDIFDRHQEFIDTLERHGYFYKQTSYLKYISSGANEYFTLDDCVIFKGTLNLGRNVLKTPWIPGAYLDEKNLRCSTYYNYFGQFLLNNKYFFLSLGELIRRKDEILEYFNSDGEVFIRPDSNMKPFNAGTFNLNRLNTIKALKSELNTNDTILVLVSPKQPITKEWRFFVYKNQVITGSLYLVGEERINEIIKGGYLENYVHKVLACVNWYPEALYTIDICESQRELYVLELGSYSCAGEYGCDLDLIIQAGASSAVEEYEAINN</sequence>
<accession>A0A433VGN5</accession>
<reference evidence="2" key="2">
    <citation type="journal article" date="2019" name="Genome Biol. Evol.">
        <title>Day and night: Metabolic profiles and evolutionary relationships of six axenic non-marine cyanobacteria.</title>
        <authorList>
            <person name="Will S.E."/>
            <person name="Henke P."/>
            <person name="Boedeker C."/>
            <person name="Huang S."/>
            <person name="Brinkmann H."/>
            <person name="Rohde M."/>
            <person name="Jarek M."/>
            <person name="Friedl T."/>
            <person name="Seufert S."/>
            <person name="Schumacher M."/>
            <person name="Overmann J."/>
            <person name="Neumann-Schaal M."/>
            <person name="Petersen J."/>
        </authorList>
    </citation>
    <scope>NUCLEOTIDE SEQUENCE [LARGE SCALE GENOMIC DNA]</scope>
    <source>
        <strain evidence="2">PCC 7102</strain>
    </source>
</reference>
<feature type="domain" description="ATP-grasp" evidence="1">
    <location>
        <begin position="121"/>
        <end position="255"/>
    </location>
</feature>
<dbReference type="Pfam" id="PF18299">
    <property type="entry name" value="R2K_2"/>
    <property type="match status" value="1"/>
</dbReference>
<dbReference type="OrthoDB" id="506791at2"/>
<evidence type="ECO:0000313" key="2">
    <source>
        <dbReference type="EMBL" id="RUT05236.1"/>
    </source>
</evidence>
<dbReference type="InterPro" id="IPR041261">
    <property type="entry name" value="R2K_2"/>
</dbReference>
<proteinExistence type="predicted"/>
<reference evidence="2" key="1">
    <citation type="submission" date="2018-12" db="EMBL/GenBank/DDBJ databases">
        <authorList>
            <person name="Will S."/>
            <person name="Neumann-Schaal M."/>
            <person name="Henke P."/>
        </authorList>
    </citation>
    <scope>NUCLEOTIDE SEQUENCE</scope>
    <source>
        <strain evidence="2">PCC 7102</strain>
    </source>
</reference>